<keyword evidence="2" id="KW-1185">Reference proteome</keyword>
<dbReference type="OrthoDB" id="6436996at2759"/>
<protein>
    <recommendedName>
        <fullName evidence="3">RNase H type-1 domain-containing protein</fullName>
    </recommendedName>
</protein>
<organism evidence="1 2">
    <name type="scientific">Trichonephila clavata</name>
    <name type="common">Joro spider</name>
    <name type="synonym">Nephila clavata</name>
    <dbReference type="NCBI Taxonomy" id="2740835"/>
    <lineage>
        <taxon>Eukaryota</taxon>
        <taxon>Metazoa</taxon>
        <taxon>Ecdysozoa</taxon>
        <taxon>Arthropoda</taxon>
        <taxon>Chelicerata</taxon>
        <taxon>Arachnida</taxon>
        <taxon>Araneae</taxon>
        <taxon>Araneomorphae</taxon>
        <taxon>Entelegynae</taxon>
        <taxon>Araneoidea</taxon>
        <taxon>Nephilidae</taxon>
        <taxon>Trichonephila</taxon>
    </lineage>
</organism>
<dbReference type="EMBL" id="BMAO01019006">
    <property type="protein sequence ID" value="GFR27731.1"/>
    <property type="molecule type" value="Genomic_DNA"/>
</dbReference>
<accession>A0A8X6LYN7</accession>
<sequence>MRKCAYEDWTGCNNLSASQGWFPISALSILGNEQADNAARSLSDHMQQPVCYHDLKASILRYIHSVWQETWISRSSTNYITFILSLLIGQRYQYEDLMSA</sequence>
<evidence type="ECO:0008006" key="3">
    <source>
        <dbReference type="Google" id="ProtNLM"/>
    </source>
</evidence>
<proteinExistence type="predicted"/>
<evidence type="ECO:0000313" key="2">
    <source>
        <dbReference type="Proteomes" id="UP000887116"/>
    </source>
</evidence>
<gene>
    <name evidence="1" type="ORF">TNCT_637081</name>
</gene>
<dbReference type="Proteomes" id="UP000887116">
    <property type="component" value="Unassembled WGS sequence"/>
</dbReference>
<comment type="caution">
    <text evidence="1">The sequence shown here is derived from an EMBL/GenBank/DDBJ whole genome shotgun (WGS) entry which is preliminary data.</text>
</comment>
<reference evidence="1" key="1">
    <citation type="submission" date="2020-07" db="EMBL/GenBank/DDBJ databases">
        <title>Multicomponent nature underlies the extraordinary mechanical properties of spider dragline silk.</title>
        <authorList>
            <person name="Kono N."/>
            <person name="Nakamura H."/>
            <person name="Mori M."/>
            <person name="Yoshida Y."/>
            <person name="Ohtoshi R."/>
            <person name="Malay A.D."/>
            <person name="Moran D.A.P."/>
            <person name="Tomita M."/>
            <person name="Numata K."/>
            <person name="Arakawa K."/>
        </authorList>
    </citation>
    <scope>NUCLEOTIDE SEQUENCE</scope>
</reference>
<evidence type="ECO:0000313" key="1">
    <source>
        <dbReference type="EMBL" id="GFR27731.1"/>
    </source>
</evidence>
<name>A0A8X6LYN7_TRICU</name>
<dbReference type="AlphaFoldDB" id="A0A8X6LYN7"/>